<dbReference type="Gene3D" id="1.20.120.940">
    <property type="entry name" value="Putative aromatic acid exporter, C-terminal domain"/>
    <property type="match status" value="1"/>
</dbReference>
<protein>
    <submittedName>
        <fullName evidence="8">Aromatic acid exporter family protein</fullName>
    </submittedName>
</protein>
<feature type="transmembrane region" description="Helical" evidence="6">
    <location>
        <begin position="125"/>
        <end position="142"/>
    </location>
</feature>
<dbReference type="EMBL" id="CP051428">
    <property type="protein sequence ID" value="QJC51986.1"/>
    <property type="molecule type" value="Genomic_DNA"/>
</dbReference>
<dbReference type="InterPro" id="IPR038323">
    <property type="entry name" value="ArAE_1_C_sf"/>
</dbReference>
<keyword evidence="3 6" id="KW-0812">Transmembrane</keyword>
<evidence type="ECO:0000256" key="4">
    <source>
        <dbReference type="ARBA" id="ARBA00022989"/>
    </source>
</evidence>
<proteinExistence type="predicted"/>
<evidence type="ECO:0000259" key="7">
    <source>
        <dbReference type="Pfam" id="PF11728"/>
    </source>
</evidence>
<feature type="domain" description="Putative aromatic acid exporter C-terminal" evidence="7">
    <location>
        <begin position="149"/>
        <end position="310"/>
    </location>
</feature>
<dbReference type="KEGG" id="palr:HGI30_10780"/>
<keyword evidence="5 6" id="KW-0472">Membrane</keyword>
<evidence type="ECO:0000256" key="5">
    <source>
        <dbReference type="ARBA" id="ARBA00023136"/>
    </source>
</evidence>
<organism evidence="8 9">
    <name type="scientific">Paenibacillus albicereus</name>
    <dbReference type="NCBI Taxonomy" id="2726185"/>
    <lineage>
        <taxon>Bacteria</taxon>
        <taxon>Bacillati</taxon>
        <taxon>Bacillota</taxon>
        <taxon>Bacilli</taxon>
        <taxon>Bacillales</taxon>
        <taxon>Paenibacillaceae</taxon>
        <taxon>Paenibacillus</taxon>
    </lineage>
</organism>
<dbReference type="InterPro" id="IPR021062">
    <property type="entry name" value="ArAE_1_C"/>
</dbReference>
<evidence type="ECO:0000313" key="8">
    <source>
        <dbReference type="EMBL" id="QJC51986.1"/>
    </source>
</evidence>
<comment type="subcellular location">
    <subcellularLocation>
        <location evidence="1">Cell membrane</location>
        <topology evidence="1">Multi-pass membrane protein</topology>
    </subcellularLocation>
</comment>
<dbReference type="GO" id="GO:0005886">
    <property type="term" value="C:plasma membrane"/>
    <property type="evidence" value="ECO:0007669"/>
    <property type="project" value="UniProtKB-SubCell"/>
</dbReference>
<evidence type="ECO:0000313" key="9">
    <source>
        <dbReference type="Proteomes" id="UP000502136"/>
    </source>
</evidence>
<keyword evidence="4 6" id="KW-1133">Transmembrane helix</keyword>
<evidence type="ECO:0000256" key="2">
    <source>
        <dbReference type="ARBA" id="ARBA00022475"/>
    </source>
</evidence>
<sequence>MGWIGWRVAKTAAAVAAAISTAQLLDLEQPLFAGVLAILGVEATRRSGLRSLFERVCASLLALAASSVLFEALGYAVWTAAVYVLLVFPVLSRLKLQSGIVPGSVLVFHVYAAGEVTAGLLVNEVLLLLVGLGLASLINNLYMPGERSRLEELRTLVEDRFALLFAGMASVMRDPGTLWDGAELLQADGLVREGLERATRERHNRPWEPRFYWTDYFGMRRRQLESIGTMMELLAHAYDRAAVPQGELIARLLETMESAIRSDYYESGPREALRALREGFRSMELPRTREEFEVRSALLQLTVELDRFLDTASRLKKRRDESGKEAAEPVR</sequence>
<dbReference type="Pfam" id="PF06081">
    <property type="entry name" value="ArAE_1"/>
    <property type="match status" value="1"/>
</dbReference>
<gene>
    <name evidence="8" type="ORF">HGI30_10780</name>
</gene>
<dbReference type="Proteomes" id="UP000502136">
    <property type="component" value="Chromosome"/>
</dbReference>
<keyword evidence="2" id="KW-1003">Cell membrane</keyword>
<dbReference type="Pfam" id="PF11728">
    <property type="entry name" value="ArAE_1_C"/>
    <property type="match status" value="1"/>
</dbReference>
<keyword evidence="9" id="KW-1185">Reference proteome</keyword>
<dbReference type="InterPro" id="IPR010343">
    <property type="entry name" value="ArAE_1"/>
</dbReference>
<dbReference type="PANTHER" id="PTHR40064:SF1">
    <property type="entry name" value="MEMBRANE PROTEIN"/>
    <property type="match status" value="1"/>
</dbReference>
<reference evidence="8 9" key="1">
    <citation type="submission" date="2020-04" db="EMBL/GenBank/DDBJ databases">
        <title>Novel Paenibacillus strain UniB2 isolated from commercial digestive syrup.</title>
        <authorList>
            <person name="Thorat V."/>
            <person name="Kirdat K."/>
            <person name="Tiwarekar B."/>
            <person name="Yadav A."/>
        </authorList>
    </citation>
    <scope>NUCLEOTIDE SEQUENCE [LARGE SCALE GENOMIC DNA]</scope>
    <source>
        <strain evidence="8 9">UniB2</strain>
    </source>
</reference>
<name>A0A6H2GXT9_9BACL</name>
<dbReference type="RefSeq" id="WP_168907564.1">
    <property type="nucleotide sequence ID" value="NZ_CP051428.1"/>
</dbReference>
<dbReference type="AlphaFoldDB" id="A0A6H2GXT9"/>
<evidence type="ECO:0000256" key="3">
    <source>
        <dbReference type="ARBA" id="ARBA00022692"/>
    </source>
</evidence>
<evidence type="ECO:0000256" key="6">
    <source>
        <dbReference type="SAM" id="Phobius"/>
    </source>
</evidence>
<accession>A0A6H2GXT9</accession>
<evidence type="ECO:0000256" key="1">
    <source>
        <dbReference type="ARBA" id="ARBA00004651"/>
    </source>
</evidence>
<dbReference type="PANTHER" id="PTHR40064">
    <property type="entry name" value="MEMBRANE PROTEIN-RELATED"/>
    <property type="match status" value="1"/>
</dbReference>
<dbReference type="InterPro" id="IPR052984">
    <property type="entry name" value="UPF0421"/>
</dbReference>